<reference evidence="2" key="1">
    <citation type="journal article" date="2023" name="Mol. Phylogenet. Evol.">
        <title>Genome-scale phylogeny and comparative genomics of the fungal order Sordariales.</title>
        <authorList>
            <person name="Hensen N."/>
            <person name="Bonometti L."/>
            <person name="Westerberg I."/>
            <person name="Brannstrom I.O."/>
            <person name="Guillou S."/>
            <person name="Cros-Aarteil S."/>
            <person name="Calhoun S."/>
            <person name="Haridas S."/>
            <person name="Kuo A."/>
            <person name="Mondo S."/>
            <person name="Pangilinan J."/>
            <person name="Riley R."/>
            <person name="LaButti K."/>
            <person name="Andreopoulos B."/>
            <person name="Lipzen A."/>
            <person name="Chen C."/>
            <person name="Yan M."/>
            <person name="Daum C."/>
            <person name="Ng V."/>
            <person name="Clum A."/>
            <person name="Steindorff A."/>
            <person name="Ohm R.A."/>
            <person name="Martin F."/>
            <person name="Silar P."/>
            <person name="Natvig D.O."/>
            <person name="Lalanne C."/>
            <person name="Gautier V."/>
            <person name="Ament-Velasquez S.L."/>
            <person name="Kruys A."/>
            <person name="Hutchinson M.I."/>
            <person name="Powell A.J."/>
            <person name="Barry K."/>
            <person name="Miller A.N."/>
            <person name="Grigoriev I.V."/>
            <person name="Debuchy R."/>
            <person name="Gladieux P."/>
            <person name="Hiltunen Thoren M."/>
            <person name="Johannesson H."/>
        </authorList>
    </citation>
    <scope>NUCLEOTIDE SEQUENCE</scope>
    <source>
        <strain evidence="2">CBS 315.58</strain>
    </source>
</reference>
<sequence>MACSSSKKSESYDLVYDTIPDNGILPYSPFLSWPVAMVHHDVYNLGPIFEDDGSVNGSKNHWVVILECPRANGQVRISMDSKMNPRHEHIGTYIAKVSHYTGKGRDVIFRQTRTVTRTFTVGRFLNKALVSGWHSYKMACDAKGAFKGCQHHLRTVTEGLIGLGWVDARSDAGLTMDEYLNYNYFINDEYDVDDPQYLNRRFNRSVEDGNSPNARRSQ</sequence>
<organism evidence="2 3">
    <name type="scientific">Triangularia verruculosa</name>
    <dbReference type="NCBI Taxonomy" id="2587418"/>
    <lineage>
        <taxon>Eukaryota</taxon>
        <taxon>Fungi</taxon>
        <taxon>Dikarya</taxon>
        <taxon>Ascomycota</taxon>
        <taxon>Pezizomycotina</taxon>
        <taxon>Sordariomycetes</taxon>
        <taxon>Sordariomycetidae</taxon>
        <taxon>Sordariales</taxon>
        <taxon>Podosporaceae</taxon>
        <taxon>Triangularia</taxon>
    </lineage>
</organism>
<evidence type="ECO:0000313" key="3">
    <source>
        <dbReference type="Proteomes" id="UP001303160"/>
    </source>
</evidence>
<name>A0AAN6XCB4_9PEZI</name>
<dbReference type="Proteomes" id="UP001303160">
    <property type="component" value="Unassembled WGS sequence"/>
</dbReference>
<evidence type="ECO:0000259" key="1">
    <source>
        <dbReference type="Pfam" id="PF24968"/>
    </source>
</evidence>
<dbReference type="InterPro" id="IPR056672">
    <property type="entry name" value="DUF7770"/>
</dbReference>
<dbReference type="AlphaFoldDB" id="A0AAN6XCB4"/>
<evidence type="ECO:0000313" key="2">
    <source>
        <dbReference type="EMBL" id="KAK4198108.1"/>
    </source>
</evidence>
<feature type="domain" description="DUF7770" evidence="1">
    <location>
        <begin position="53"/>
        <end position="189"/>
    </location>
</feature>
<reference evidence="2" key="2">
    <citation type="submission" date="2023-05" db="EMBL/GenBank/DDBJ databases">
        <authorList>
            <consortium name="Lawrence Berkeley National Laboratory"/>
            <person name="Steindorff A."/>
            <person name="Hensen N."/>
            <person name="Bonometti L."/>
            <person name="Westerberg I."/>
            <person name="Brannstrom I.O."/>
            <person name="Guillou S."/>
            <person name="Cros-Aarteil S."/>
            <person name="Calhoun S."/>
            <person name="Haridas S."/>
            <person name="Kuo A."/>
            <person name="Mondo S."/>
            <person name="Pangilinan J."/>
            <person name="Riley R."/>
            <person name="Labutti K."/>
            <person name="Andreopoulos B."/>
            <person name="Lipzen A."/>
            <person name="Chen C."/>
            <person name="Yanf M."/>
            <person name="Daum C."/>
            <person name="Ng V."/>
            <person name="Clum A."/>
            <person name="Ohm R."/>
            <person name="Martin F."/>
            <person name="Silar P."/>
            <person name="Natvig D."/>
            <person name="Lalanne C."/>
            <person name="Gautier V."/>
            <person name="Ament-Velasquez S.L."/>
            <person name="Kruys A."/>
            <person name="Hutchinson M.I."/>
            <person name="Powell A.J."/>
            <person name="Barry K."/>
            <person name="Miller A.N."/>
            <person name="Grigoriev I.V."/>
            <person name="Debuchy R."/>
            <person name="Gladieux P."/>
            <person name="Thoren M.H."/>
            <person name="Johannesson H."/>
        </authorList>
    </citation>
    <scope>NUCLEOTIDE SEQUENCE</scope>
    <source>
        <strain evidence="2">CBS 315.58</strain>
    </source>
</reference>
<protein>
    <recommendedName>
        <fullName evidence="1">DUF7770 domain-containing protein</fullName>
    </recommendedName>
</protein>
<accession>A0AAN6XCB4</accession>
<gene>
    <name evidence="2" type="ORF">QBC40DRAFT_350457</name>
</gene>
<comment type="caution">
    <text evidence="2">The sequence shown here is derived from an EMBL/GenBank/DDBJ whole genome shotgun (WGS) entry which is preliminary data.</text>
</comment>
<keyword evidence="3" id="KW-1185">Reference proteome</keyword>
<proteinExistence type="predicted"/>
<dbReference type="Pfam" id="PF24968">
    <property type="entry name" value="DUF7770"/>
    <property type="match status" value="1"/>
</dbReference>
<dbReference type="EMBL" id="MU863951">
    <property type="protein sequence ID" value="KAK4198108.1"/>
    <property type="molecule type" value="Genomic_DNA"/>
</dbReference>